<keyword evidence="2" id="KW-0344">Guanine-nucleotide releasing factor</keyword>
<dbReference type="InterPro" id="IPR035899">
    <property type="entry name" value="DBL_dom_sf"/>
</dbReference>
<protein>
    <submittedName>
        <fullName evidence="5">Uncharacterized protein</fullName>
    </submittedName>
</protein>
<dbReference type="Gene3D" id="2.30.29.30">
    <property type="entry name" value="Pleckstrin-homology domain (PH domain)/Phosphotyrosine-binding domain (PTB)"/>
    <property type="match status" value="1"/>
</dbReference>
<name>A0A4R0RJY1_9APHY</name>
<accession>A0A4R0RJY1</accession>
<sequence>MSADLDSVASDVIGEMSTFQTTEASEECGRNIGSTSLTNLKPLIFLVSYTSDALLETVHDRDVTPPTAGHAAIPGDVLVSASIPGRLALHKGGISSYTVSEFPFISQKAVHEINRSILPSKLSLIAVKVKNVIFCNEDSLDTTVQERGPFTREQIVDAIRPYLEHHPASEKRWYGSGTAVLIAQSLRMPANASGHSGTIADDDEVYIAVLRPADDPLQPFMLAAVLATLPLRAGSVLTAVNPDVQPATEKQDINSNKLVEDMIQDEELYLTKLSIMETTFIDPLNSEHLPAELSESIEDIKANIFGNILEIRKCSQDLLQFLRVQGLSVTLETFSRTLLDLVKSFRTHYPTYSAHCVHAVEALKRYSQTDPELDDFFSRQTRSINGQVYHLKDLLELPLGRIQAYSAAITSLLHDTPSSRPGFLDLERLAQALDEVHSLSLLRQYQTYPVDHPIPRTARGWMDLAPRSISDGLTEQEKEHQQLLFELIHSEREHVNAMQSIEKLFLAPLRDSQDIFSDPERWQHFKDVVFPAFTELCQNHLHGLAQMQNIQYKEWPVVQSVVVALQNLLVSAEEAYIANLSNQPIDDDFVDCEIKSNRRFRKFCESISPSAGDADSKPEEKIKQFLSVSRIRIARYASFLNIISSKASDNRQYQESILLVLRFLEHLESRINHRIAFSQSQVSAWSIGRALLPAEDSTRSLELESMDRFLVHEGQVGLDEASLTSDLHAFLFDHILLLTVMEESPDGLRAEAEKPKYRLQKRAIPLELLRQGAFTDPPQQIKRTSFDRLRGIRGERTTSTTDTIESRTLYPFGIFSLAREGGVMTLFAESEEARSRWREKLGEAVEKRKAISKANAVFDLSPLISSTFRILDMQSQPARGQGAKMGNVTCSVVFTTVNGQRMLAIGTDKGIYLGLQGSSETKHVLKLSGVTQCAVIIESDVLLALAEKSLFAFPIETLVAMLTDTTTVPATDRHRLGPSKGVSFFQVGRLKVDKQERSTIIYVVHSSNGTSDLVILEPVATKRLSEIFRSSQRTEWVKRVSKKCILQYKATDFIILQGRPVILSIKGFDMYSLDMSGSFFVPFTASLGQDTRSDKLAKRLLVSKPIGLFQTIDEEFLLCYEGTPPPLPIQ</sequence>
<evidence type="ECO:0000259" key="4">
    <source>
        <dbReference type="PROSITE" id="PS50219"/>
    </source>
</evidence>
<evidence type="ECO:0000313" key="5">
    <source>
        <dbReference type="EMBL" id="TCD66215.1"/>
    </source>
</evidence>
<dbReference type="PROSITE" id="PS50219">
    <property type="entry name" value="CNH"/>
    <property type="match status" value="1"/>
</dbReference>
<dbReference type="PROSITE" id="PS50010">
    <property type="entry name" value="DH_2"/>
    <property type="match status" value="2"/>
</dbReference>
<dbReference type="Pfam" id="PF00780">
    <property type="entry name" value="CNH"/>
    <property type="match status" value="1"/>
</dbReference>
<keyword evidence="6" id="KW-1185">Reference proteome</keyword>
<dbReference type="InterPro" id="IPR001180">
    <property type="entry name" value="CNH_dom"/>
</dbReference>
<dbReference type="AlphaFoldDB" id="A0A4R0RJY1"/>
<comment type="caution">
    <text evidence="5">The sequence shown here is derived from an EMBL/GenBank/DDBJ whole genome shotgun (WGS) entry which is preliminary data.</text>
</comment>
<feature type="domain" description="DH" evidence="3">
    <location>
        <begin position="479"/>
        <end position="674"/>
    </location>
</feature>
<dbReference type="InterPro" id="IPR041675">
    <property type="entry name" value="PH_5"/>
</dbReference>
<dbReference type="Pfam" id="PF15405">
    <property type="entry name" value="PH_5"/>
    <property type="match status" value="1"/>
</dbReference>
<dbReference type="PANTHER" id="PTHR46572">
    <property type="entry name" value="RHO1 GDP-GTP EXCHANGE PROTEIN 1-RELATED"/>
    <property type="match status" value="1"/>
</dbReference>
<dbReference type="PANTHER" id="PTHR46572:SF1">
    <property type="entry name" value="RHO1 GUANINE NUCLEOTIDE EXCHANGE FACTOR TUS1"/>
    <property type="match status" value="1"/>
</dbReference>
<dbReference type="SUPFAM" id="SSF48065">
    <property type="entry name" value="DBL homology domain (DH-domain)"/>
    <property type="match status" value="2"/>
</dbReference>
<dbReference type="SUPFAM" id="SSF50729">
    <property type="entry name" value="PH domain-like"/>
    <property type="match status" value="1"/>
</dbReference>
<dbReference type="Proteomes" id="UP000292702">
    <property type="component" value="Unassembled WGS sequence"/>
</dbReference>
<feature type="domain" description="DH" evidence="3">
    <location>
        <begin position="254"/>
        <end position="439"/>
    </location>
</feature>
<keyword evidence="1" id="KW-0597">Phosphoprotein</keyword>
<evidence type="ECO:0000256" key="2">
    <source>
        <dbReference type="ARBA" id="ARBA00022658"/>
    </source>
</evidence>
<dbReference type="GO" id="GO:0005085">
    <property type="term" value="F:guanyl-nucleotide exchange factor activity"/>
    <property type="evidence" value="ECO:0007669"/>
    <property type="project" value="UniProtKB-KW"/>
</dbReference>
<dbReference type="OrthoDB" id="2272012at2759"/>
<organism evidence="5 6">
    <name type="scientific">Steccherinum ochraceum</name>
    <dbReference type="NCBI Taxonomy" id="92696"/>
    <lineage>
        <taxon>Eukaryota</taxon>
        <taxon>Fungi</taxon>
        <taxon>Dikarya</taxon>
        <taxon>Basidiomycota</taxon>
        <taxon>Agaricomycotina</taxon>
        <taxon>Agaricomycetes</taxon>
        <taxon>Polyporales</taxon>
        <taxon>Steccherinaceae</taxon>
        <taxon>Steccherinum</taxon>
    </lineage>
</organism>
<reference evidence="5 6" key="1">
    <citation type="submission" date="2018-11" db="EMBL/GenBank/DDBJ databases">
        <title>Genome assembly of Steccherinum ochraceum LE-BIN_3174, the white-rot fungus of the Steccherinaceae family (The Residual Polyporoid clade, Polyporales, Basidiomycota).</title>
        <authorList>
            <person name="Fedorova T.V."/>
            <person name="Glazunova O.A."/>
            <person name="Landesman E.O."/>
            <person name="Moiseenko K.V."/>
            <person name="Psurtseva N.V."/>
            <person name="Savinova O.S."/>
            <person name="Shakhova N.V."/>
            <person name="Tyazhelova T.V."/>
            <person name="Vasina D.V."/>
        </authorList>
    </citation>
    <scope>NUCLEOTIDE SEQUENCE [LARGE SCALE GENOMIC DNA]</scope>
    <source>
        <strain evidence="5 6">LE-BIN_3174</strain>
    </source>
</reference>
<feature type="domain" description="CNH" evidence="4">
    <location>
        <begin position="885"/>
        <end position="1130"/>
    </location>
</feature>
<dbReference type="SMART" id="SM00325">
    <property type="entry name" value="RhoGEF"/>
    <property type="match status" value="2"/>
</dbReference>
<evidence type="ECO:0000259" key="3">
    <source>
        <dbReference type="PROSITE" id="PS50010"/>
    </source>
</evidence>
<dbReference type="EMBL" id="RWJN01000145">
    <property type="protein sequence ID" value="TCD66215.1"/>
    <property type="molecule type" value="Genomic_DNA"/>
</dbReference>
<dbReference type="InterPro" id="IPR052233">
    <property type="entry name" value="Rho-type_GEFs"/>
</dbReference>
<gene>
    <name evidence="5" type="ORF">EIP91_001662</name>
</gene>
<dbReference type="InterPro" id="IPR011993">
    <property type="entry name" value="PH-like_dom_sf"/>
</dbReference>
<dbReference type="InterPro" id="IPR000219">
    <property type="entry name" value="DH_dom"/>
</dbReference>
<evidence type="ECO:0000256" key="1">
    <source>
        <dbReference type="ARBA" id="ARBA00022553"/>
    </source>
</evidence>
<dbReference type="STRING" id="92696.A0A4R0RJY1"/>
<dbReference type="Pfam" id="PF00621">
    <property type="entry name" value="RhoGEF"/>
    <property type="match status" value="2"/>
</dbReference>
<dbReference type="Gene3D" id="1.20.900.10">
    <property type="entry name" value="Dbl homology (DH) domain"/>
    <property type="match status" value="2"/>
</dbReference>
<proteinExistence type="predicted"/>
<evidence type="ECO:0000313" key="6">
    <source>
        <dbReference type="Proteomes" id="UP000292702"/>
    </source>
</evidence>